<evidence type="ECO:0000313" key="1">
    <source>
        <dbReference type="EMBL" id="GGP73844.1"/>
    </source>
</evidence>
<sequence>MTATDRTDPWLDLLTRWDVQQSAYIADRDRVYEVMFEVLTHLQPAEDLVVLDLACGPGAISSRLLARLPKARSVTVDVDPVLLSIGESAVATWTAGCGGSGPTCATRTGSPPSVPTARTAPSTRCCPARRCTGWTRRSWSRPTGARSDCCAPRGSCSTPTTCRTLPAAGCARRATLWPEGARDWTGASHRFHEAALLDAGFTEAGVVWQDLQERILVGLR</sequence>
<dbReference type="AlphaFoldDB" id="A0A918EGS2"/>
<dbReference type="Proteomes" id="UP000639606">
    <property type="component" value="Unassembled WGS sequence"/>
</dbReference>
<evidence type="ECO:0008006" key="3">
    <source>
        <dbReference type="Google" id="ProtNLM"/>
    </source>
</evidence>
<dbReference type="EMBL" id="BMRG01000014">
    <property type="protein sequence ID" value="GGP73844.1"/>
    <property type="molecule type" value="Genomic_DNA"/>
</dbReference>
<organism evidence="1 2">
    <name type="scientific">Saccharothrix coeruleofusca</name>
    <dbReference type="NCBI Taxonomy" id="33919"/>
    <lineage>
        <taxon>Bacteria</taxon>
        <taxon>Bacillati</taxon>
        <taxon>Actinomycetota</taxon>
        <taxon>Actinomycetes</taxon>
        <taxon>Pseudonocardiales</taxon>
        <taxon>Pseudonocardiaceae</taxon>
        <taxon>Saccharothrix</taxon>
    </lineage>
</organism>
<reference evidence="1" key="1">
    <citation type="journal article" date="2014" name="Int. J. Syst. Evol. Microbiol.">
        <title>Complete genome sequence of Corynebacterium casei LMG S-19264T (=DSM 44701T), isolated from a smear-ripened cheese.</title>
        <authorList>
            <consortium name="US DOE Joint Genome Institute (JGI-PGF)"/>
            <person name="Walter F."/>
            <person name="Albersmeier A."/>
            <person name="Kalinowski J."/>
            <person name="Ruckert C."/>
        </authorList>
    </citation>
    <scope>NUCLEOTIDE SEQUENCE</scope>
    <source>
        <strain evidence="1">JCM 3313</strain>
    </source>
</reference>
<accession>A0A918EGS2</accession>
<comment type="caution">
    <text evidence="1">The sequence shown here is derived from an EMBL/GenBank/DDBJ whole genome shotgun (WGS) entry which is preliminary data.</text>
</comment>
<evidence type="ECO:0000313" key="2">
    <source>
        <dbReference type="Proteomes" id="UP000639606"/>
    </source>
</evidence>
<dbReference type="CDD" id="cd02440">
    <property type="entry name" value="AdoMet_MTases"/>
    <property type="match status" value="1"/>
</dbReference>
<dbReference type="InterPro" id="IPR029063">
    <property type="entry name" value="SAM-dependent_MTases_sf"/>
</dbReference>
<keyword evidence="2" id="KW-1185">Reference proteome</keyword>
<dbReference type="SUPFAM" id="SSF53335">
    <property type="entry name" value="S-adenosyl-L-methionine-dependent methyltransferases"/>
    <property type="match status" value="1"/>
</dbReference>
<name>A0A918EGS2_9PSEU</name>
<reference evidence="1" key="2">
    <citation type="submission" date="2020-09" db="EMBL/GenBank/DDBJ databases">
        <authorList>
            <person name="Sun Q."/>
            <person name="Ohkuma M."/>
        </authorList>
    </citation>
    <scope>NUCLEOTIDE SEQUENCE</scope>
    <source>
        <strain evidence="1">JCM 3313</strain>
    </source>
</reference>
<protein>
    <recommendedName>
        <fullName evidence="3">Methyltransferase family protein</fullName>
    </recommendedName>
</protein>
<dbReference type="Gene3D" id="3.40.50.150">
    <property type="entry name" value="Vaccinia Virus protein VP39"/>
    <property type="match status" value="1"/>
</dbReference>
<proteinExistence type="predicted"/>
<gene>
    <name evidence="1" type="ORF">GCM10010185_54100</name>
</gene>